<evidence type="ECO:0000313" key="7">
    <source>
        <dbReference type="EMBL" id="OMJ76054.1"/>
    </source>
</evidence>
<accession>A0A1R2BH48</accession>
<keyword evidence="8" id="KW-1185">Reference proteome</keyword>
<name>A0A1R2BH48_9CILI</name>
<keyword evidence="3 6" id="KW-0812">Transmembrane</keyword>
<evidence type="ECO:0000256" key="4">
    <source>
        <dbReference type="ARBA" id="ARBA00022989"/>
    </source>
</evidence>
<dbReference type="PANTHER" id="PTHR11266">
    <property type="entry name" value="PEROXISOMAL MEMBRANE PROTEIN 2, PXMP2 MPV17"/>
    <property type="match status" value="1"/>
</dbReference>
<gene>
    <name evidence="7" type="ORF">SteCoe_24655</name>
</gene>
<dbReference type="Pfam" id="PF04117">
    <property type="entry name" value="Mpv17_PMP22"/>
    <property type="match status" value="1"/>
</dbReference>
<dbReference type="AlphaFoldDB" id="A0A1R2BH48"/>
<sequence length="178" mass="20604">MFRKLLNSYLHQLEARPMLTKMISGGVVVGLGDAIAQRISPHYKKFDKDRFLSMITYGFLVSGGIGHLWFRGLDKYFGNSMTIKNSIKKVCADQFIIAPPEIVFFLWWSHYTSQSTHSFTDLIKATLPSLLVQNYAIWIPSQFANFYYIPEQHRVLFMCAICVVWFAILSFTSHEFEN</sequence>
<organism evidence="7 8">
    <name type="scientific">Stentor coeruleus</name>
    <dbReference type="NCBI Taxonomy" id="5963"/>
    <lineage>
        <taxon>Eukaryota</taxon>
        <taxon>Sar</taxon>
        <taxon>Alveolata</taxon>
        <taxon>Ciliophora</taxon>
        <taxon>Postciliodesmatophora</taxon>
        <taxon>Heterotrichea</taxon>
        <taxon>Heterotrichida</taxon>
        <taxon>Stentoridae</taxon>
        <taxon>Stentor</taxon>
    </lineage>
</organism>
<evidence type="ECO:0008006" key="9">
    <source>
        <dbReference type="Google" id="ProtNLM"/>
    </source>
</evidence>
<feature type="transmembrane region" description="Helical" evidence="6">
    <location>
        <begin position="90"/>
        <end position="110"/>
    </location>
</feature>
<comment type="subcellular location">
    <subcellularLocation>
        <location evidence="1">Membrane</location>
        <topology evidence="1">Multi-pass membrane protein</topology>
    </subcellularLocation>
</comment>
<evidence type="ECO:0000313" key="8">
    <source>
        <dbReference type="Proteomes" id="UP000187209"/>
    </source>
</evidence>
<dbReference type="GO" id="GO:0016020">
    <property type="term" value="C:membrane"/>
    <property type="evidence" value="ECO:0007669"/>
    <property type="project" value="UniProtKB-SubCell"/>
</dbReference>
<evidence type="ECO:0000256" key="2">
    <source>
        <dbReference type="ARBA" id="ARBA00006824"/>
    </source>
</evidence>
<dbReference type="Proteomes" id="UP000187209">
    <property type="component" value="Unassembled WGS sequence"/>
</dbReference>
<evidence type="ECO:0000256" key="5">
    <source>
        <dbReference type="ARBA" id="ARBA00023136"/>
    </source>
</evidence>
<dbReference type="EMBL" id="MPUH01000654">
    <property type="protein sequence ID" value="OMJ76054.1"/>
    <property type="molecule type" value="Genomic_DNA"/>
</dbReference>
<protein>
    <recommendedName>
        <fullName evidence="9">Peroxisomal membrane protein MPV17</fullName>
    </recommendedName>
</protein>
<feature type="transmembrane region" description="Helical" evidence="6">
    <location>
        <begin position="51"/>
        <end position="70"/>
    </location>
</feature>
<feature type="transmembrane region" description="Helical" evidence="6">
    <location>
        <begin position="155"/>
        <end position="173"/>
    </location>
</feature>
<keyword evidence="4 6" id="KW-1133">Transmembrane helix</keyword>
<evidence type="ECO:0000256" key="3">
    <source>
        <dbReference type="ARBA" id="ARBA00022692"/>
    </source>
</evidence>
<dbReference type="GO" id="GO:0005737">
    <property type="term" value="C:cytoplasm"/>
    <property type="evidence" value="ECO:0007669"/>
    <property type="project" value="TreeGrafter"/>
</dbReference>
<dbReference type="InterPro" id="IPR007248">
    <property type="entry name" value="Mpv17_PMP22"/>
</dbReference>
<comment type="caution">
    <text evidence="7">The sequence shown here is derived from an EMBL/GenBank/DDBJ whole genome shotgun (WGS) entry which is preliminary data.</text>
</comment>
<comment type="similarity">
    <text evidence="2 6">Belongs to the peroxisomal membrane protein PXMP2/4 family.</text>
</comment>
<proteinExistence type="inferred from homology"/>
<keyword evidence="5 6" id="KW-0472">Membrane</keyword>
<evidence type="ECO:0000256" key="6">
    <source>
        <dbReference type="RuleBase" id="RU363053"/>
    </source>
</evidence>
<dbReference type="OrthoDB" id="310747at2759"/>
<feature type="transmembrane region" description="Helical" evidence="6">
    <location>
        <begin position="130"/>
        <end position="148"/>
    </location>
</feature>
<evidence type="ECO:0000256" key="1">
    <source>
        <dbReference type="ARBA" id="ARBA00004141"/>
    </source>
</evidence>
<reference evidence="7 8" key="1">
    <citation type="submission" date="2016-11" db="EMBL/GenBank/DDBJ databases">
        <title>The macronuclear genome of Stentor coeruleus: a giant cell with tiny introns.</title>
        <authorList>
            <person name="Slabodnick M."/>
            <person name="Ruby J.G."/>
            <person name="Reiff S.B."/>
            <person name="Swart E.C."/>
            <person name="Gosai S."/>
            <person name="Prabakaran S."/>
            <person name="Witkowska E."/>
            <person name="Larue G.E."/>
            <person name="Fisher S."/>
            <person name="Freeman R.M."/>
            <person name="Gunawardena J."/>
            <person name="Chu W."/>
            <person name="Stover N.A."/>
            <person name="Gregory B.D."/>
            <person name="Nowacki M."/>
            <person name="Derisi J."/>
            <person name="Roy S.W."/>
            <person name="Marshall W.F."/>
            <person name="Sood P."/>
        </authorList>
    </citation>
    <scope>NUCLEOTIDE SEQUENCE [LARGE SCALE GENOMIC DNA]</scope>
    <source>
        <strain evidence="7">WM001</strain>
    </source>
</reference>